<dbReference type="Proteomes" id="UP000289784">
    <property type="component" value="Unassembled WGS sequence"/>
</dbReference>
<sequence length="96" mass="9749">MNSLTNIAASGLRLQQQALQVTAGNVARGADAQTRQRLESASVPGSGVIASGVTEQPADLAADAVDGLQARAGFQANVRVLERGHDALGSLLDVLA</sequence>
<comment type="caution">
    <text evidence="1">The sequence shown here is derived from an EMBL/GenBank/DDBJ whole genome shotgun (WGS) entry which is preliminary data.</text>
</comment>
<gene>
    <name evidence="1" type="ORF">EPA99_01180</name>
</gene>
<protein>
    <recommendedName>
        <fullName evidence="3">Flagellar basal body rod protein N-terminal domain-containing protein</fullName>
    </recommendedName>
</protein>
<dbReference type="EMBL" id="SAWZ01000001">
    <property type="protein sequence ID" value="RXR08468.1"/>
    <property type="molecule type" value="Genomic_DNA"/>
</dbReference>
<evidence type="ECO:0008006" key="3">
    <source>
        <dbReference type="Google" id="ProtNLM"/>
    </source>
</evidence>
<accession>A0A4V1N1J0</accession>
<name>A0A4V1N1J0_9GAMM</name>
<keyword evidence="2" id="KW-1185">Reference proteome</keyword>
<organism evidence="1 2">
    <name type="scientific">Pseudoxanthomonas composti</name>
    <dbReference type="NCBI Taxonomy" id="2137479"/>
    <lineage>
        <taxon>Bacteria</taxon>
        <taxon>Pseudomonadati</taxon>
        <taxon>Pseudomonadota</taxon>
        <taxon>Gammaproteobacteria</taxon>
        <taxon>Lysobacterales</taxon>
        <taxon>Lysobacteraceae</taxon>
        <taxon>Pseudoxanthomonas</taxon>
    </lineage>
</organism>
<reference evidence="1 2" key="1">
    <citation type="submission" date="2019-01" db="EMBL/GenBank/DDBJ databases">
        <title>Pseudoxanthomonas composti sp. nov., isolated from compost.</title>
        <authorList>
            <person name="Yang G."/>
        </authorList>
    </citation>
    <scope>NUCLEOTIDE SEQUENCE [LARGE SCALE GENOMIC DNA]</scope>
    <source>
        <strain evidence="1 2">GSS15</strain>
    </source>
</reference>
<proteinExistence type="predicted"/>
<evidence type="ECO:0000313" key="2">
    <source>
        <dbReference type="Proteomes" id="UP000289784"/>
    </source>
</evidence>
<dbReference type="AlphaFoldDB" id="A0A4V1N1J0"/>
<evidence type="ECO:0000313" key="1">
    <source>
        <dbReference type="EMBL" id="RXR08468.1"/>
    </source>
</evidence>
<dbReference type="RefSeq" id="WP_129469361.1">
    <property type="nucleotide sequence ID" value="NZ_SAWZ01000001.1"/>
</dbReference>